<proteinExistence type="predicted"/>
<sequence length="247" mass="26909">MSNILPPADAESVSFSGPVRDNEASDRTYTREELQTVLDDAEIGGDLSYGPLPDETINPHPQSDDAAQEEARKNLDPIVSEQLEDDRLGDEIAFDGLRAQEKEEFDEKVDTEINRRGRVVAAFERNSQNFAAEVGDFYETVFNPDVTISPALAEVAKNSPDGPRLLYNLLTSDPAQLDKINGIPDAAGVATELNVVRRHMGLAPRAGVTNPPPPVPTLGGRGATVRRSPDKMSQDEYAAGRRSGRIR</sequence>
<dbReference type="AlphaFoldDB" id="A0A0F9CMJ0"/>
<evidence type="ECO:0008006" key="3">
    <source>
        <dbReference type="Google" id="ProtNLM"/>
    </source>
</evidence>
<accession>A0A0F9CMJ0</accession>
<comment type="caution">
    <text evidence="2">The sequence shown here is derived from an EMBL/GenBank/DDBJ whole genome shotgun (WGS) entry which is preliminary data.</text>
</comment>
<gene>
    <name evidence="2" type="ORF">LCGC14_2306130</name>
</gene>
<feature type="region of interest" description="Disordered" evidence="1">
    <location>
        <begin position="203"/>
        <end position="247"/>
    </location>
</feature>
<evidence type="ECO:0000256" key="1">
    <source>
        <dbReference type="SAM" id="MobiDB-lite"/>
    </source>
</evidence>
<dbReference type="EMBL" id="LAZR01032623">
    <property type="protein sequence ID" value="KKL50374.1"/>
    <property type="molecule type" value="Genomic_DNA"/>
</dbReference>
<feature type="compositionally biased region" description="Basic and acidic residues" evidence="1">
    <location>
        <begin position="20"/>
        <end position="34"/>
    </location>
</feature>
<name>A0A0F9CMJ0_9ZZZZ</name>
<organism evidence="2">
    <name type="scientific">marine sediment metagenome</name>
    <dbReference type="NCBI Taxonomy" id="412755"/>
    <lineage>
        <taxon>unclassified sequences</taxon>
        <taxon>metagenomes</taxon>
        <taxon>ecological metagenomes</taxon>
    </lineage>
</organism>
<evidence type="ECO:0000313" key="2">
    <source>
        <dbReference type="EMBL" id="KKL50374.1"/>
    </source>
</evidence>
<reference evidence="2" key="1">
    <citation type="journal article" date="2015" name="Nature">
        <title>Complex archaea that bridge the gap between prokaryotes and eukaryotes.</title>
        <authorList>
            <person name="Spang A."/>
            <person name="Saw J.H."/>
            <person name="Jorgensen S.L."/>
            <person name="Zaremba-Niedzwiedzka K."/>
            <person name="Martijn J."/>
            <person name="Lind A.E."/>
            <person name="van Eijk R."/>
            <person name="Schleper C."/>
            <person name="Guy L."/>
            <person name="Ettema T.J."/>
        </authorList>
    </citation>
    <scope>NUCLEOTIDE SEQUENCE</scope>
</reference>
<protein>
    <recommendedName>
        <fullName evidence="3">Scaffolding protein</fullName>
    </recommendedName>
</protein>
<feature type="region of interest" description="Disordered" evidence="1">
    <location>
        <begin position="1"/>
        <end position="73"/>
    </location>
</feature>